<comment type="similarity">
    <text evidence="2">Belongs to the cytochrome P450 family.</text>
</comment>
<dbReference type="AlphaFoldDB" id="A0A2I0VUE0"/>
<dbReference type="EMBL" id="KZ503229">
    <property type="protein sequence ID" value="PKU67020.1"/>
    <property type="molecule type" value="Genomic_DNA"/>
</dbReference>
<dbReference type="PANTHER" id="PTHR24286:SF194">
    <property type="entry name" value="STEROID (22S)-HYDROXYLASE"/>
    <property type="match status" value="1"/>
</dbReference>
<dbReference type="GO" id="GO:0016020">
    <property type="term" value="C:membrane"/>
    <property type="evidence" value="ECO:0007669"/>
    <property type="project" value="UniProtKB-SubCell"/>
</dbReference>
<dbReference type="PANTHER" id="PTHR24286">
    <property type="entry name" value="CYTOCHROME P450 26"/>
    <property type="match status" value="1"/>
</dbReference>
<name>A0A2I0VUE0_9ASPA</name>
<evidence type="ECO:0000256" key="1">
    <source>
        <dbReference type="ARBA" id="ARBA00004167"/>
    </source>
</evidence>
<dbReference type="STRING" id="906689.A0A2I0VUE0"/>
<keyword evidence="3 9" id="KW-0812">Transmembrane</keyword>
<protein>
    <submittedName>
        <fullName evidence="10">Cytochrome P450 90B1</fullName>
    </submittedName>
</protein>
<dbReference type="SUPFAM" id="SSF48264">
    <property type="entry name" value="Cytochrome P450"/>
    <property type="match status" value="1"/>
</dbReference>
<dbReference type="GO" id="GO:0016125">
    <property type="term" value="P:sterol metabolic process"/>
    <property type="evidence" value="ECO:0007669"/>
    <property type="project" value="TreeGrafter"/>
</dbReference>
<evidence type="ECO:0000256" key="3">
    <source>
        <dbReference type="ARBA" id="ARBA00022692"/>
    </source>
</evidence>
<dbReference type="Gene3D" id="1.10.630.10">
    <property type="entry name" value="Cytochrome P450"/>
    <property type="match status" value="1"/>
</dbReference>
<sequence length="260" mass="29201">MPPQNFNNKKTGPSLKHYKNTNKFVSALKIKERSISPFQYPPPPENLLKPNSNTSLHGFTSLTKKVSTLCSASMSILKELLLLSPSALLALFIFFYLARCKRKHPNLPPGSRGFPLLGETFGYLKPHSATTIGKFMELHINRYGKIYRSNLFGEPTIVSADAGLNRFILLNEGRLFECSYPKSIGGILGKWSMLVLVGEMHQSMRMISLNFLSSARLRTVLLPEVERQTLMVMASWKEGVAFSAQEEVKKVIYISGFLNI</sequence>
<evidence type="ECO:0000256" key="6">
    <source>
        <dbReference type="ARBA" id="ARBA00023002"/>
    </source>
</evidence>
<keyword evidence="6" id="KW-0560">Oxidoreductase</keyword>
<evidence type="ECO:0000256" key="9">
    <source>
        <dbReference type="SAM" id="Phobius"/>
    </source>
</evidence>
<organism evidence="10 11">
    <name type="scientific">Dendrobium catenatum</name>
    <dbReference type="NCBI Taxonomy" id="906689"/>
    <lineage>
        <taxon>Eukaryota</taxon>
        <taxon>Viridiplantae</taxon>
        <taxon>Streptophyta</taxon>
        <taxon>Embryophyta</taxon>
        <taxon>Tracheophyta</taxon>
        <taxon>Spermatophyta</taxon>
        <taxon>Magnoliopsida</taxon>
        <taxon>Liliopsida</taxon>
        <taxon>Asparagales</taxon>
        <taxon>Orchidaceae</taxon>
        <taxon>Epidendroideae</taxon>
        <taxon>Malaxideae</taxon>
        <taxon>Dendrobiinae</taxon>
        <taxon>Dendrobium</taxon>
    </lineage>
</organism>
<evidence type="ECO:0000256" key="2">
    <source>
        <dbReference type="ARBA" id="ARBA00010617"/>
    </source>
</evidence>
<dbReference type="GO" id="GO:0016132">
    <property type="term" value="P:brassinosteroid biosynthetic process"/>
    <property type="evidence" value="ECO:0007669"/>
    <property type="project" value="TreeGrafter"/>
</dbReference>
<dbReference type="GO" id="GO:0016705">
    <property type="term" value="F:oxidoreductase activity, acting on paired donors, with incorporation or reduction of molecular oxygen"/>
    <property type="evidence" value="ECO:0007669"/>
    <property type="project" value="InterPro"/>
</dbReference>
<evidence type="ECO:0000256" key="7">
    <source>
        <dbReference type="ARBA" id="ARBA00023004"/>
    </source>
</evidence>
<evidence type="ECO:0000256" key="8">
    <source>
        <dbReference type="ARBA" id="ARBA00023136"/>
    </source>
</evidence>
<keyword evidence="7" id="KW-0408">Iron</keyword>
<dbReference type="GO" id="GO:0005506">
    <property type="term" value="F:iron ion binding"/>
    <property type="evidence" value="ECO:0007669"/>
    <property type="project" value="InterPro"/>
</dbReference>
<dbReference type="Proteomes" id="UP000233837">
    <property type="component" value="Unassembled WGS sequence"/>
</dbReference>
<evidence type="ECO:0000313" key="10">
    <source>
        <dbReference type="EMBL" id="PKU67020.1"/>
    </source>
</evidence>
<keyword evidence="4" id="KW-0479">Metal-binding</keyword>
<keyword evidence="8 9" id="KW-0472">Membrane</keyword>
<evidence type="ECO:0000256" key="5">
    <source>
        <dbReference type="ARBA" id="ARBA00022989"/>
    </source>
</evidence>
<reference evidence="10 11" key="2">
    <citation type="journal article" date="2017" name="Nature">
        <title>The Apostasia genome and the evolution of orchids.</title>
        <authorList>
            <person name="Zhang G.Q."/>
            <person name="Liu K.W."/>
            <person name="Li Z."/>
            <person name="Lohaus R."/>
            <person name="Hsiao Y.Y."/>
            <person name="Niu S.C."/>
            <person name="Wang J.Y."/>
            <person name="Lin Y.C."/>
            <person name="Xu Q."/>
            <person name="Chen L.J."/>
            <person name="Yoshida K."/>
            <person name="Fujiwara S."/>
            <person name="Wang Z.W."/>
            <person name="Zhang Y.Q."/>
            <person name="Mitsuda N."/>
            <person name="Wang M."/>
            <person name="Liu G.H."/>
            <person name="Pecoraro L."/>
            <person name="Huang H.X."/>
            <person name="Xiao X.J."/>
            <person name="Lin M."/>
            <person name="Wu X.Y."/>
            <person name="Wu W.L."/>
            <person name="Chen Y.Y."/>
            <person name="Chang S.B."/>
            <person name="Sakamoto S."/>
            <person name="Ohme-Takagi M."/>
            <person name="Yagi M."/>
            <person name="Zeng S.J."/>
            <person name="Shen C.Y."/>
            <person name="Yeh C.M."/>
            <person name="Luo Y.B."/>
            <person name="Tsai W.C."/>
            <person name="Van de Peer Y."/>
            <person name="Liu Z.J."/>
        </authorList>
    </citation>
    <scope>NUCLEOTIDE SEQUENCE [LARGE SCALE GENOMIC DNA]</scope>
    <source>
        <tissue evidence="10">The whole plant</tissue>
    </source>
</reference>
<keyword evidence="11" id="KW-1185">Reference proteome</keyword>
<dbReference type="GO" id="GO:0020037">
    <property type="term" value="F:heme binding"/>
    <property type="evidence" value="ECO:0007669"/>
    <property type="project" value="InterPro"/>
</dbReference>
<keyword evidence="5 9" id="KW-1133">Transmembrane helix</keyword>
<accession>A0A2I0VUE0</accession>
<dbReference type="GO" id="GO:0010268">
    <property type="term" value="P:brassinosteroid homeostasis"/>
    <property type="evidence" value="ECO:0007669"/>
    <property type="project" value="TreeGrafter"/>
</dbReference>
<dbReference type="InterPro" id="IPR036396">
    <property type="entry name" value="Cyt_P450_sf"/>
</dbReference>
<dbReference type="GO" id="GO:0004497">
    <property type="term" value="F:monooxygenase activity"/>
    <property type="evidence" value="ECO:0007669"/>
    <property type="project" value="InterPro"/>
</dbReference>
<proteinExistence type="inferred from homology"/>
<gene>
    <name evidence="10" type="primary">CYP90B1</name>
    <name evidence="10" type="ORF">MA16_Dca018760</name>
</gene>
<comment type="subcellular location">
    <subcellularLocation>
        <location evidence="1">Membrane</location>
        <topology evidence="1">Single-pass membrane protein</topology>
    </subcellularLocation>
</comment>
<feature type="transmembrane region" description="Helical" evidence="9">
    <location>
        <begin position="80"/>
        <end position="98"/>
    </location>
</feature>
<evidence type="ECO:0000256" key="4">
    <source>
        <dbReference type="ARBA" id="ARBA00022723"/>
    </source>
</evidence>
<reference evidence="10 11" key="1">
    <citation type="journal article" date="2016" name="Sci. Rep.">
        <title>The Dendrobium catenatum Lindl. genome sequence provides insights into polysaccharide synthase, floral development and adaptive evolution.</title>
        <authorList>
            <person name="Zhang G.Q."/>
            <person name="Xu Q."/>
            <person name="Bian C."/>
            <person name="Tsai W.C."/>
            <person name="Yeh C.M."/>
            <person name="Liu K.W."/>
            <person name="Yoshida K."/>
            <person name="Zhang L.S."/>
            <person name="Chang S.B."/>
            <person name="Chen F."/>
            <person name="Shi Y."/>
            <person name="Su Y.Y."/>
            <person name="Zhang Y.Q."/>
            <person name="Chen L.J."/>
            <person name="Yin Y."/>
            <person name="Lin M."/>
            <person name="Huang H."/>
            <person name="Deng H."/>
            <person name="Wang Z.W."/>
            <person name="Zhu S.L."/>
            <person name="Zhao X."/>
            <person name="Deng C."/>
            <person name="Niu S.C."/>
            <person name="Huang J."/>
            <person name="Wang M."/>
            <person name="Liu G.H."/>
            <person name="Yang H.J."/>
            <person name="Xiao X.J."/>
            <person name="Hsiao Y.Y."/>
            <person name="Wu W.L."/>
            <person name="Chen Y.Y."/>
            <person name="Mitsuda N."/>
            <person name="Ohme-Takagi M."/>
            <person name="Luo Y.B."/>
            <person name="Van de Peer Y."/>
            <person name="Liu Z.J."/>
        </authorList>
    </citation>
    <scope>NUCLEOTIDE SEQUENCE [LARGE SCALE GENOMIC DNA]</scope>
    <source>
        <tissue evidence="10">The whole plant</tissue>
    </source>
</reference>
<evidence type="ECO:0000313" key="11">
    <source>
        <dbReference type="Proteomes" id="UP000233837"/>
    </source>
</evidence>